<dbReference type="Proteomes" id="UP000789508">
    <property type="component" value="Unassembled WGS sequence"/>
</dbReference>
<dbReference type="GO" id="GO:0046872">
    <property type="term" value="F:metal ion binding"/>
    <property type="evidence" value="ECO:0007669"/>
    <property type="project" value="UniProtKB-KW"/>
</dbReference>
<dbReference type="SUPFAM" id="SSF50022">
    <property type="entry name" value="ISP domain"/>
    <property type="match status" value="1"/>
</dbReference>
<dbReference type="PROSITE" id="PS51296">
    <property type="entry name" value="RIESKE"/>
    <property type="match status" value="1"/>
</dbReference>
<dbReference type="Pfam" id="PF00355">
    <property type="entry name" value="Rieske"/>
    <property type="match status" value="1"/>
</dbReference>
<keyword evidence="8" id="KW-1185">Reference proteome</keyword>
<dbReference type="GO" id="GO:0051537">
    <property type="term" value="F:2 iron, 2 sulfur cluster binding"/>
    <property type="evidence" value="ECO:0007669"/>
    <property type="project" value="UniProtKB-KW"/>
</dbReference>
<evidence type="ECO:0000256" key="4">
    <source>
        <dbReference type="ARBA" id="ARBA00023014"/>
    </source>
</evidence>
<evidence type="ECO:0000313" key="7">
    <source>
        <dbReference type="EMBL" id="CAG8448572.1"/>
    </source>
</evidence>
<dbReference type="InterPro" id="IPR017941">
    <property type="entry name" value="Rieske_2Fe-2S"/>
</dbReference>
<evidence type="ECO:0000256" key="3">
    <source>
        <dbReference type="ARBA" id="ARBA00023004"/>
    </source>
</evidence>
<evidence type="ECO:0000313" key="8">
    <source>
        <dbReference type="Proteomes" id="UP000789508"/>
    </source>
</evidence>
<evidence type="ECO:0000256" key="5">
    <source>
        <dbReference type="SAM" id="MobiDB-lite"/>
    </source>
</evidence>
<evidence type="ECO:0000256" key="2">
    <source>
        <dbReference type="ARBA" id="ARBA00022723"/>
    </source>
</evidence>
<feature type="compositionally biased region" description="Acidic residues" evidence="5">
    <location>
        <begin position="139"/>
        <end position="148"/>
    </location>
</feature>
<proteinExistence type="predicted"/>
<dbReference type="Gene3D" id="2.102.10.10">
    <property type="entry name" value="Rieske [2Fe-2S] iron-sulphur domain"/>
    <property type="match status" value="1"/>
</dbReference>
<reference evidence="7" key="1">
    <citation type="submission" date="2021-06" db="EMBL/GenBank/DDBJ databases">
        <authorList>
            <person name="Kallberg Y."/>
            <person name="Tangrot J."/>
            <person name="Rosling A."/>
        </authorList>
    </citation>
    <scope>NUCLEOTIDE SEQUENCE</scope>
    <source>
        <strain evidence="7">FL130A</strain>
    </source>
</reference>
<keyword evidence="2" id="KW-0479">Metal-binding</keyword>
<feature type="compositionally biased region" description="Low complexity" evidence="5">
    <location>
        <begin position="128"/>
        <end position="138"/>
    </location>
</feature>
<dbReference type="InterPro" id="IPR036922">
    <property type="entry name" value="Rieske_2Fe-2S_sf"/>
</dbReference>
<evidence type="ECO:0000259" key="6">
    <source>
        <dbReference type="PROSITE" id="PS51296"/>
    </source>
</evidence>
<organism evidence="7 8">
    <name type="scientific">Ambispora leptoticha</name>
    <dbReference type="NCBI Taxonomy" id="144679"/>
    <lineage>
        <taxon>Eukaryota</taxon>
        <taxon>Fungi</taxon>
        <taxon>Fungi incertae sedis</taxon>
        <taxon>Mucoromycota</taxon>
        <taxon>Glomeromycotina</taxon>
        <taxon>Glomeromycetes</taxon>
        <taxon>Archaeosporales</taxon>
        <taxon>Ambisporaceae</taxon>
        <taxon>Ambispora</taxon>
    </lineage>
</organism>
<dbReference type="EMBL" id="CAJVPS010000075">
    <property type="protein sequence ID" value="CAG8448572.1"/>
    <property type="molecule type" value="Genomic_DNA"/>
</dbReference>
<accession>A0A9N8VHJ8</accession>
<name>A0A9N8VHJ8_9GLOM</name>
<comment type="caution">
    <text evidence="7">The sequence shown here is derived from an EMBL/GenBank/DDBJ whole genome shotgun (WGS) entry which is preliminary data.</text>
</comment>
<evidence type="ECO:0000256" key="1">
    <source>
        <dbReference type="ARBA" id="ARBA00022714"/>
    </source>
</evidence>
<protein>
    <submittedName>
        <fullName evidence="7">2097_t:CDS:1</fullName>
    </submittedName>
</protein>
<sequence>MGKHKDKYREGSTSVFASYLANLPPEGTNDGIGNGEVPLPDNMKASTLLEQIGKERSWFEDQINEDLQILEINRIYTVKDLRVLSRDSWKQIQFLPLVKDLIREAIARGLPDPGSISTNESENKEKNCSASCSSSSSSDDSDGESEDLLETKASPSLLSVNNALQLSSTAVSSSSTSTTVKKFVGHNRLRIVASNGRAYEVDRYCPHKKADLASRGVVLGNKLICTKHNWEFSLDQGGRCVRHGSTINACAVNDW</sequence>
<dbReference type="AlphaFoldDB" id="A0A9N8VHJ8"/>
<feature type="region of interest" description="Disordered" evidence="5">
    <location>
        <begin position="109"/>
        <end position="148"/>
    </location>
</feature>
<feature type="domain" description="Rieske" evidence="6">
    <location>
        <begin position="168"/>
        <end position="255"/>
    </location>
</feature>
<keyword evidence="4" id="KW-0411">Iron-sulfur</keyword>
<gene>
    <name evidence="7" type="ORF">ALEPTO_LOCUS852</name>
</gene>
<keyword evidence="3" id="KW-0408">Iron</keyword>
<dbReference type="OrthoDB" id="426882at2759"/>
<keyword evidence="1" id="KW-0001">2Fe-2S</keyword>